<dbReference type="Pfam" id="PF00593">
    <property type="entry name" value="TonB_dep_Rec_b-barrel"/>
    <property type="match status" value="1"/>
</dbReference>
<reference evidence="8" key="1">
    <citation type="journal article" date="2014" name="Front. Microbiol.">
        <title>High frequency of phylogenetically diverse reductive dehalogenase-homologous genes in deep subseafloor sedimentary metagenomes.</title>
        <authorList>
            <person name="Kawai M."/>
            <person name="Futagami T."/>
            <person name="Toyoda A."/>
            <person name="Takaki Y."/>
            <person name="Nishi S."/>
            <person name="Hori S."/>
            <person name="Arai W."/>
            <person name="Tsubouchi T."/>
            <person name="Morono Y."/>
            <person name="Uchiyama I."/>
            <person name="Ito T."/>
            <person name="Fujiyama A."/>
            <person name="Inagaki F."/>
            <person name="Takami H."/>
        </authorList>
    </citation>
    <scope>NUCLEOTIDE SEQUENCE</scope>
    <source>
        <strain evidence="8">Expedition CK06-06</strain>
    </source>
</reference>
<name>X1UDA1_9ZZZZ</name>
<evidence type="ECO:0000256" key="5">
    <source>
        <dbReference type="ARBA" id="ARBA00023136"/>
    </source>
</evidence>
<feature type="domain" description="TonB-dependent receptor-like beta-barrel" evidence="7">
    <location>
        <begin position="31"/>
        <end position="200"/>
    </location>
</feature>
<dbReference type="EMBL" id="BARW01018709">
    <property type="protein sequence ID" value="GAJ01542.1"/>
    <property type="molecule type" value="Genomic_DNA"/>
</dbReference>
<organism evidence="8">
    <name type="scientific">marine sediment metagenome</name>
    <dbReference type="NCBI Taxonomy" id="412755"/>
    <lineage>
        <taxon>unclassified sequences</taxon>
        <taxon>metagenomes</taxon>
        <taxon>ecological metagenomes</taxon>
    </lineage>
</organism>
<dbReference type="PROSITE" id="PS52016">
    <property type="entry name" value="TONB_DEPENDENT_REC_3"/>
    <property type="match status" value="1"/>
</dbReference>
<keyword evidence="3" id="KW-0812">Transmembrane</keyword>
<evidence type="ECO:0000256" key="1">
    <source>
        <dbReference type="ARBA" id="ARBA00004571"/>
    </source>
</evidence>
<comment type="caution">
    <text evidence="8">The sequence shown here is derived from an EMBL/GenBank/DDBJ whole genome shotgun (WGS) entry which is preliminary data.</text>
</comment>
<dbReference type="GO" id="GO:0009279">
    <property type="term" value="C:cell outer membrane"/>
    <property type="evidence" value="ECO:0007669"/>
    <property type="project" value="UniProtKB-SubCell"/>
</dbReference>
<accession>X1UDA1</accession>
<proteinExistence type="predicted"/>
<dbReference type="InterPro" id="IPR000531">
    <property type="entry name" value="Beta-barrel_TonB"/>
</dbReference>
<dbReference type="Gene3D" id="2.40.170.20">
    <property type="entry name" value="TonB-dependent receptor, beta-barrel domain"/>
    <property type="match status" value="1"/>
</dbReference>
<dbReference type="InterPro" id="IPR039426">
    <property type="entry name" value="TonB-dep_rcpt-like"/>
</dbReference>
<evidence type="ECO:0000256" key="6">
    <source>
        <dbReference type="ARBA" id="ARBA00023237"/>
    </source>
</evidence>
<evidence type="ECO:0000256" key="4">
    <source>
        <dbReference type="ARBA" id="ARBA00023077"/>
    </source>
</evidence>
<evidence type="ECO:0000259" key="7">
    <source>
        <dbReference type="Pfam" id="PF00593"/>
    </source>
</evidence>
<dbReference type="InterPro" id="IPR018247">
    <property type="entry name" value="EF_Hand_1_Ca_BS"/>
</dbReference>
<dbReference type="AlphaFoldDB" id="X1UDA1"/>
<dbReference type="SUPFAM" id="SSF56935">
    <property type="entry name" value="Porins"/>
    <property type="match status" value="1"/>
</dbReference>
<protein>
    <recommendedName>
        <fullName evidence="7">TonB-dependent receptor-like beta-barrel domain-containing protein</fullName>
    </recommendedName>
</protein>
<evidence type="ECO:0000256" key="2">
    <source>
        <dbReference type="ARBA" id="ARBA00022448"/>
    </source>
</evidence>
<evidence type="ECO:0000313" key="8">
    <source>
        <dbReference type="EMBL" id="GAJ01542.1"/>
    </source>
</evidence>
<feature type="non-terminal residue" evidence="8">
    <location>
        <position position="276"/>
    </location>
</feature>
<feature type="non-terminal residue" evidence="8">
    <location>
        <position position="1"/>
    </location>
</feature>
<keyword evidence="2" id="KW-0813">Transport</keyword>
<keyword evidence="4" id="KW-0798">TonB box</keyword>
<sequence length="276" mass="31075">GYGTSGNESVLSGNTLQLYGTESQHQWYPYEYLIGNTLYPGIGPVQIANPDLTWETNVSMNVGLDYALFGNRISGTVDVFRKTTKDLLDFSALPSNNAVTQIADNIGSTRSDGFELSLRTINVQTGDMRWETGLTFSHYYAYWVERNPQVNLADWIEEEGGMRDAYGWETDGIIKDVEDIPSWMPNAYLGNVKYVDQNGDGVMDELDVVKLYNSDPKFSFGFDNTFNYKGLDLNIYMYGIIGKNMGYGWNPSIENIAQANEPRNTIITIEDVWTSD</sequence>
<keyword evidence="5" id="KW-0472">Membrane</keyword>
<gene>
    <name evidence="8" type="ORF">S12H4_31976</name>
</gene>
<dbReference type="InterPro" id="IPR036942">
    <property type="entry name" value="Beta-barrel_TonB_sf"/>
</dbReference>
<evidence type="ECO:0000256" key="3">
    <source>
        <dbReference type="ARBA" id="ARBA00022692"/>
    </source>
</evidence>
<keyword evidence="6" id="KW-0998">Cell outer membrane</keyword>
<dbReference type="PROSITE" id="PS00018">
    <property type="entry name" value="EF_HAND_1"/>
    <property type="match status" value="1"/>
</dbReference>
<comment type="subcellular location">
    <subcellularLocation>
        <location evidence="1">Cell outer membrane</location>
        <topology evidence="1">Multi-pass membrane protein</topology>
    </subcellularLocation>
</comment>